<dbReference type="Proteomes" id="UP000711488">
    <property type="component" value="Unassembled WGS sequence"/>
</dbReference>
<protein>
    <recommendedName>
        <fullName evidence="11">Nuclear condensin complex subunit 3 C-terminal domain-containing protein</fullName>
    </recommendedName>
</protein>
<dbReference type="Gene3D" id="1.25.10.10">
    <property type="entry name" value="Leucine-rich Repeat Variant"/>
    <property type="match status" value="1"/>
</dbReference>
<feature type="region of interest" description="Disordered" evidence="9">
    <location>
        <begin position="71"/>
        <end position="117"/>
    </location>
</feature>
<comment type="similarity">
    <text evidence="2">Belongs to the CND3 (condensin subunit 3) family.</text>
</comment>
<comment type="caution">
    <text evidence="12">The sequence shown here is derived from an EMBL/GenBank/DDBJ whole genome shotgun (WGS) entry which is preliminary data.</text>
</comment>
<keyword evidence="8" id="KW-0175">Coiled coil</keyword>
<feature type="compositionally biased region" description="Low complexity" evidence="9">
    <location>
        <begin position="100"/>
        <end position="112"/>
    </location>
</feature>
<keyword evidence="5" id="KW-0498">Mitosis</keyword>
<keyword evidence="7" id="KW-0131">Cell cycle</keyword>
<evidence type="ECO:0000256" key="3">
    <source>
        <dbReference type="ARBA" id="ARBA00022454"/>
    </source>
</evidence>
<evidence type="ECO:0000256" key="7">
    <source>
        <dbReference type="ARBA" id="ARBA00023306"/>
    </source>
</evidence>
<evidence type="ECO:0000256" key="6">
    <source>
        <dbReference type="ARBA" id="ARBA00023067"/>
    </source>
</evidence>
<organism evidence="12">
    <name type="scientific">Hyalella azteca</name>
    <name type="common">Amphipod</name>
    <dbReference type="NCBI Taxonomy" id="294128"/>
    <lineage>
        <taxon>Eukaryota</taxon>
        <taxon>Metazoa</taxon>
        <taxon>Ecdysozoa</taxon>
        <taxon>Arthropoda</taxon>
        <taxon>Crustacea</taxon>
        <taxon>Multicrustacea</taxon>
        <taxon>Malacostraca</taxon>
        <taxon>Eumalacostraca</taxon>
        <taxon>Peracarida</taxon>
        <taxon>Amphipoda</taxon>
        <taxon>Senticaudata</taxon>
        <taxon>Talitrida</taxon>
        <taxon>Talitroidea</taxon>
        <taxon>Hyalellidae</taxon>
        <taxon>Hyalella</taxon>
    </lineage>
</organism>
<dbReference type="PANTHER" id="PTHR14418">
    <property type="entry name" value="CONDENSIN COMPLEX SUBUNIT 3-RELATED"/>
    <property type="match status" value="1"/>
</dbReference>
<reference evidence="12" key="2">
    <citation type="journal article" date="2018" name="Environ. Sci. Technol.">
        <title>The Toxicogenome of Hyalella azteca: A Model for Sediment Ecotoxicology and Evolutionary Toxicology.</title>
        <authorList>
            <person name="Poynton H.C."/>
            <person name="Hasenbein S."/>
            <person name="Benoit J.B."/>
            <person name="Sepulveda M.S."/>
            <person name="Poelchau M.F."/>
            <person name="Hughes D.S.T."/>
            <person name="Murali S.C."/>
            <person name="Chen S."/>
            <person name="Glastad K.M."/>
            <person name="Goodisman M.A.D."/>
            <person name="Werren J.H."/>
            <person name="Vineis J.H."/>
            <person name="Bowen J.L."/>
            <person name="Friedrich M."/>
            <person name="Jones J."/>
            <person name="Robertson H.M."/>
            <person name="Feyereisen R."/>
            <person name="Mechler-Hickson A."/>
            <person name="Mathers N."/>
            <person name="Lee C.E."/>
            <person name="Colbourne J.K."/>
            <person name="Biales A."/>
            <person name="Johnston J.S."/>
            <person name="Wellborn G.A."/>
            <person name="Rosendale A.J."/>
            <person name="Cridge A.G."/>
            <person name="Munoz-Torres M.C."/>
            <person name="Bain P.A."/>
            <person name="Manny A.R."/>
            <person name="Major K.M."/>
            <person name="Lambert F.N."/>
            <person name="Vulpe C.D."/>
            <person name="Tuck P."/>
            <person name="Blalock B.J."/>
            <person name="Lin Y.Y."/>
            <person name="Smith M.E."/>
            <person name="Ochoa-Acuna H."/>
            <person name="Chen M.M."/>
            <person name="Childers C.P."/>
            <person name="Qu J."/>
            <person name="Dugan S."/>
            <person name="Lee S.L."/>
            <person name="Chao H."/>
            <person name="Dinh H."/>
            <person name="Han Y."/>
            <person name="Doddapaneni H."/>
            <person name="Worley K.C."/>
            <person name="Muzny D.M."/>
            <person name="Gibbs R.A."/>
            <person name="Richards S."/>
        </authorList>
    </citation>
    <scope>NUCLEOTIDE SEQUENCE</scope>
    <source>
        <strain evidence="12">HAZT.00-mixed</strain>
        <tissue evidence="12">Whole organism</tissue>
    </source>
</reference>
<feature type="compositionally biased region" description="Basic and acidic residues" evidence="9">
    <location>
        <begin position="986"/>
        <end position="1000"/>
    </location>
</feature>
<dbReference type="InterPro" id="IPR025977">
    <property type="entry name" value="Cnd3_C"/>
</dbReference>
<evidence type="ECO:0000256" key="8">
    <source>
        <dbReference type="SAM" id="Coils"/>
    </source>
</evidence>
<dbReference type="InterPro" id="IPR016024">
    <property type="entry name" value="ARM-type_fold"/>
</dbReference>
<feature type="domain" description="Nuclear condensin complex subunit 3 C-terminal" evidence="11">
    <location>
        <begin position="574"/>
        <end position="873"/>
    </location>
</feature>
<reference evidence="12" key="3">
    <citation type="submission" date="2019-06" db="EMBL/GenBank/DDBJ databases">
        <authorList>
            <person name="Poynton C."/>
            <person name="Hasenbein S."/>
            <person name="Benoit J.B."/>
            <person name="Sepulveda M.S."/>
            <person name="Poelchau M.F."/>
            <person name="Murali S.C."/>
            <person name="Chen S."/>
            <person name="Glastad K.M."/>
            <person name="Werren J.H."/>
            <person name="Vineis J.H."/>
            <person name="Bowen J.L."/>
            <person name="Friedrich M."/>
            <person name="Jones J."/>
            <person name="Robertson H.M."/>
            <person name="Feyereisen R."/>
            <person name="Mechler-Hickson A."/>
            <person name="Mathers N."/>
            <person name="Lee C.E."/>
            <person name="Colbourne J.K."/>
            <person name="Biales A."/>
            <person name="Johnston J.S."/>
            <person name="Wellborn G.A."/>
            <person name="Rosendale A.J."/>
            <person name="Cridge A.G."/>
            <person name="Munoz-Torres M.C."/>
            <person name="Bain P.A."/>
            <person name="Manny A.R."/>
            <person name="Major K.M."/>
            <person name="Lambert F.N."/>
            <person name="Vulpe C.D."/>
            <person name="Tuck P."/>
            <person name="Blalock B.J."/>
            <person name="Lin Y.-Y."/>
            <person name="Smith M.E."/>
            <person name="Ochoa-Acuna H."/>
            <person name="Chen M.-J.M."/>
            <person name="Childers C.P."/>
            <person name="Qu J."/>
            <person name="Dugan S."/>
            <person name="Lee S.L."/>
            <person name="Chao H."/>
            <person name="Dinh H."/>
            <person name="Han Y."/>
            <person name="Doddapaneni H."/>
            <person name="Worley K.C."/>
            <person name="Muzny D.M."/>
            <person name="Gibbs R.A."/>
            <person name="Richards S."/>
        </authorList>
    </citation>
    <scope>NUCLEOTIDE SEQUENCE</scope>
    <source>
        <strain evidence="12">HAZT.00-mixed</strain>
        <tissue evidence="12">Whole organism</tissue>
    </source>
</reference>
<dbReference type="GO" id="GO:0007076">
    <property type="term" value="P:mitotic chromosome condensation"/>
    <property type="evidence" value="ECO:0007669"/>
    <property type="project" value="InterPro"/>
</dbReference>
<proteinExistence type="inferred from homology"/>
<keyword evidence="10" id="KW-0732">Signal</keyword>
<evidence type="ECO:0000256" key="2">
    <source>
        <dbReference type="ARBA" id="ARBA00006533"/>
    </source>
</evidence>
<evidence type="ECO:0000313" key="12">
    <source>
        <dbReference type="EMBL" id="KAA0198034.1"/>
    </source>
</evidence>
<feature type="region of interest" description="Disordered" evidence="9">
    <location>
        <begin position="919"/>
        <end position="947"/>
    </location>
</feature>
<keyword evidence="4" id="KW-0132">Cell division</keyword>
<feature type="compositionally biased region" description="Basic and acidic residues" evidence="9">
    <location>
        <begin position="71"/>
        <end position="99"/>
    </location>
</feature>
<dbReference type="Pfam" id="PF12719">
    <property type="entry name" value="Cnd3"/>
    <property type="match status" value="1"/>
</dbReference>
<evidence type="ECO:0000256" key="5">
    <source>
        <dbReference type="ARBA" id="ARBA00022776"/>
    </source>
</evidence>
<reference evidence="12" key="1">
    <citation type="submission" date="2014-08" db="EMBL/GenBank/DDBJ databases">
        <authorList>
            <person name="Murali S."/>
            <person name="Richards S."/>
            <person name="Bandaranaike D."/>
            <person name="Bellair M."/>
            <person name="Blankenburg K."/>
            <person name="Chao H."/>
            <person name="Dinh H."/>
            <person name="Doddapaneni H."/>
            <person name="Dugan-Rocha S."/>
            <person name="Elkadiri S."/>
            <person name="Gnanaolivu R."/>
            <person name="Hughes D."/>
            <person name="Lee S."/>
            <person name="Li M."/>
            <person name="Ming W."/>
            <person name="Munidasa M."/>
            <person name="Muniz J."/>
            <person name="Nguyen L."/>
            <person name="Osuji N."/>
            <person name="Pu L.-L."/>
            <person name="Puazo M."/>
            <person name="Skinner E."/>
            <person name="Qu C."/>
            <person name="Quiroz J."/>
            <person name="Raj R."/>
            <person name="Weissenberger G."/>
            <person name="Xin Y."/>
            <person name="Zou X."/>
            <person name="Han Y."/>
            <person name="Worley K."/>
            <person name="Muzny D."/>
            <person name="Gibbs R."/>
        </authorList>
    </citation>
    <scope>NUCLEOTIDE SEQUENCE</scope>
    <source>
        <strain evidence="12">HAZT.00-mixed</strain>
        <tissue evidence="12">Whole organism</tissue>
    </source>
</reference>
<dbReference type="AlphaFoldDB" id="A0A6A0H369"/>
<evidence type="ECO:0000256" key="9">
    <source>
        <dbReference type="SAM" id="MobiDB-lite"/>
    </source>
</evidence>
<dbReference type="EMBL" id="JQDR03007818">
    <property type="protein sequence ID" value="KAA0198034.1"/>
    <property type="molecule type" value="Genomic_DNA"/>
</dbReference>
<dbReference type="GO" id="GO:0000796">
    <property type="term" value="C:condensin complex"/>
    <property type="evidence" value="ECO:0007669"/>
    <property type="project" value="InterPro"/>
</dbReference>
<sequence>MLYCSRLISILFLSNCLSNNLHGLLTNFDIFFSEFVDLLKVCLVVGEKHPQVERCLSFVATFTTYDKTLKEDKSNEKSNHNNEKDLGKTPEELDKEKELSSSSSQDSTVVQQQEEEEVDNDVDEFLIKMFQFLLNIHEAQSSAVRYRVCQLINRILNSMGKSASLDDDLFNTIYDTMLERLMDRKPAVRVQAIHALNRLQDPTNKDCPVIKAYRYHLSMDPASEVRRAALCCTALNFQTLPDVLQRTRDKNNLVRRQAYIVLAQKVHIKSLQISQRVRLLSEGLNDRSDVVRVAVQKNLLNSWLRFVNSSVLDLLTCLDVEAFTKEAEMALDAVFMDVPAATLVQGFDLLDDDKLLPLDKLKPESALYWKNLAKHLKKEEADEELDFILPDLSVFCRYTEAYALSPEAEVADEHAAAVQLLERQFVLQQLVHITAYYDLADEVGRRSLVQMVRRLLVCPNLGEASIAVLVEAFGRLYPPASRVQQLAEIISVSSQTKSEVNSLPLQAAKVRVQLNELREALEECVRSLDLDRAQELKLKLKDLQSEHEALQQQLITPQQTPKVKEEEDPVMLSHCLTIVCEMLRNPDINVLSPTLHSLHDNLLLPCLKNQASFFTIPLHDQQDALVREMSVRALALLCIISQDLACKHLPLFIQISQVDTEAIQVAAVQAVFDLLLLHGLENLKGKQEDQSSVLEDADAIVSVLSERLEQDDGKVRNAVALGLCKLLNFSRLQCPKLLSQLTLLWYNPLTEEDTQLRQMLGSFFPVYASKGGLHQECVSASILRTLRTLSEASPRSPYHEVDLDDVCSFLLSITSPAIVSKDVQQVLCYMTRKNLNMTNVHDALVFTLCGEMLAHPNSSLTHHLCRSLRLLSLTPDNYTNLSQLHTLLAKLMKRVRGDRTLMTPLEKFMLSVTELLKRAPAQQGSETPAPADESKRLSAADESSSLCSKSIDGTFARRKRQLYSTESRADLLSSEVESEVGDAASPEEKASSSVDSRTDVSYESFT</sequence>
<gene>
    <name evidence="12" type="ORF">HAZT_HAZT009612</name>
</gene>
<evidence type="ECO:0000256" key="4">
    <source>
        <dbReference type="ARBA" id="ARBA00022618"/>
    </source>
</evidence>
<feature type="region of interest" description="Disordered" evidence="9">
    <location>
        <begin position="966"/>
        <end position="1006"/>
    </location>
</feature>
<comment type="subcellular location">
    <subcellularLocation>
        <location evidence="1">Chromosome</location>
    </subcellularLocation>
</comment>
<accession>A0A6A0H369</accession>
<dbReference type="GO" id="GO:0005737">
    <property type="term" value="C:cytoplasm"/>
    <property type="evidence" value="ECO:0007669"/>
    <property type="project" value="TreeGrafter"/>
</dbReference>
<dbReference type="GO" id="GO:0000793">
    <property type="term" value="C:condensed chromosome"/>
    <property type="evidence" value="ECO:0007669"/>
    <property type="project" value="TreeGrafter"/>
</dbReference>
<dbReference type="SUPFAM" id="SSF48371">
    <property type="entry name" value="ARM repeat"/>
    <property type="match status" value="1"/>
</dbReference>
<keyword evidence="6" id="KW-0226">DNA condensation</keyword>
<name>A0A6A0H369_HYAAZ</name>
<evidence type="ECO:0000256" key="10">
    <source>
        <dbReference type="SAM" id="SignalP"/>
    </source>
</evidence>
<dbReference type="GO" id="GO:0051301">
    <property type="term" value="P:cell division"/>
    <property type="evidence" value="ECO:0007669"/>
    <property type="project" value="UniProtKB-KW"/>
</dbReference>
<dbReference type="OrthoDB" id="27187at2759"/>
<feature type="coiled-coil region" evidence="8">
    <location>
        <begin position="507"/>
        <end position="553"/>
    </location>
</feature>
<dbReference type="InterPro" id="IPR027165">
    <property type="entry name" value="CND3"/>
</dbReference>
<evidence type="ECO:0000256" key="1">
    <source>
        <dbReference type="ARBA" id="ARBA00004286"/>
    </source>
</evidence>
<dbReference type="InterPro" id="IPR011989">
    <property type="entry name" value="ARM-like"/>
</dbReference>
<feature type="signal peptide" evidence="10">
    <location>
        <begin position="1"/>
        <end position="18"/>
    </location>
</feature>
<feature type="chain" id="PRO_5025553391" description="Nuclear condensin complex subunit 3 C-terminal domain-containing protein" evidence="10">
    <location>
        <begin position="19"/>
        <end position="1006"/>
    </location>
</feature>
<dbReference type="PANTHER" id="PTHR14418:SF5">
    <property type="entry name" value="CONDENSIN COMPLEX SUBUNIT 3"/>
    <property type="match status" value="1"/>
</dbReference>
<keyword evidence="3" id="KW-0158">Chromosome</keyword>
<evidence type="ECO:0000259" key="11">
    <source>
        <dbReference type="Pfam" id="PF12719"/>
    </source>
</evidence>